<proteinExistence type="predicted"/>
<dbReference type="RefSeq" id="WP_264809367.1">
    <property type="nucleotide sequence ID" value="NZ_CP110226.1"/>
</dbReference>
<dbReference type="Proteomes" id="UP001163156">
    <property type="component" value="Chromosome"/>
</dbReference>
<dbReference type="SUPFAM" id="SSF46785">
    <property type="entry name" value="Winged helix' DNA-binding domain"/>
    <property type="match status" value="1"/>
</dbReference>
<accession>A0ABY6MGB8</accession>
<evidence type="ECO:0000313" key="1">
    <source>
        <dbReference type="EMBL" id="UZD22842.1"/>
    </source>
</evidence>
<dbReference type="InterPro" id="IPR036390">
    <property type="entry name" value="WH_DNA-bd_sf"/>
</dbReference>
<sequence>MIIIHAKIPSRGIGTGIDLKKNYKHMKKHSGMRPHDIAILLKIVSKGTDNWYMKDLAHELRISPSEISESINRSVIAGLISSDKRTLRKLALIDFLKSGIRYVFPQRPGSITRGIGTAISAPPLNEEFFSNEHFVWSYGKGNLRGQAIEPLHPKTPEACLNDSKYYELMSLTDAIRIGKVREQNMAFEYLKERIENA</sequence>
<dbReference type="EMBL" id="CP110226">
    <property type="protein sequence ID" value="UZD22842.1"/>
    <property type="molecule type" value="Genomic_DNA"/>
</dbReference>
<organism evidence="1 2">
    <name type="scientific">Algoriphagus halophytocola</name>
    <dbReference type="NCBI Taxonomy" id="2991499"/>
    <lineage>
        <taxon>Bacteria</taxon>
        <taxon>Pseudomonadati</taxon>
        <taxon>Bacteroidota</taxon>
        <taxon>Cytophagia</taxon>
        <taxon>Cytophagales</taxon>
        <taxon>Cyclobacteriaceae</taxon>
        <taxon>Algoriphagus</taxon>
    </lineage>
</organism>
<reference evidence="1" key="1">
    <citation type="submission" date="2022-10" db="EMBL/GenBank/DDBJ databases">
        <title>Algoriphagus sp. a novel bacteria isolate from halophytes salicornia europaea.</title>
        <authorList>
            <person name="Peng Y."/>
            <person name="Jiang L."/>
            <person name="Lee J."/>
        </authorList>
    </citation>
    <scope>NUCLEOTIDE SEQUENCE</scope>
    <source>
        <strain evidence="1">TR-M5</strain>
    </source>
</reference>
<dbReference type="Gene3D" id="1.10.10.10">
    <property type="entry name" value="Winged helix-like DNA-binding domain superfamily/Winged helix DNA-binding domain"/>
    <property type="match status" value="1"/>
</dbReference>
<evidence type="ECO:0000313" key="2">
    <source>
        <dbReference type="Proteomes" id="UP001163156"/>
    </source>
</evidence>
<dbReference type="InterPro" id="IPR036388">
    <property type="entry name" value="WH-like_DNA-bd_sf"/>
</dbReference>
<name>A0ABY6MGB8_9BACT</name>
<keyword evidence="2" id="KW-1185">Reference proteome</keyword>
<protein>
    <recommendedName>
        <fullName evidence="3">MarR family transcriptional regulator</fullName>
    </recommendedName>
</protein>
<evidence type="ECO:0008006" key="3">
    <source>
        <dbReference type="Google" id="ProtNLM"/>
    </source>
</evidence>
<gene>
    <name evidence="1" type="ORF">OM944_19605</name>
</gene>